<keyword evidence="6 12" id="KW-1133">Transmembrane helix</keyword>
<name>A0A1H0JG57_9PSED</name>
<dbReference type="GO" id="GO:0006935">
    <property type="term" value="P:chemotaxis"/>
    <property type="evidence" value="ECO:0007669"/>
    <property type="project" value="UniProtKB-KW"/>
</dbReference>
<evidence type="ECO:0000259" key="13">
    <source>
        <dbReference type="PROSITE" id="PS50111"/>
    </source>
</evidence>
<evidence type="ECO:0000256" key="1">
    <source>
        <dbReference type="ARBA" id="ARBA00004651"/>
    </source>
</evidence>
<dbReference type="PROSITE" id="PS50885">
    <property type="entry name" value="HAMP"/>
    <property type="match status" value="1"/>
</dbReference>
<dbReference type="CDD" id="cd06225">
    <property type="entry name" value="HAMP"/>
    <property type="match status" value="1"/>
</dbReference>
<dbReference type="OrthoDB" id="2489132at2"/>
<evidence type="ECO:0000256" key="12">
    <source>
        <dbReference type="SAM" id="Phobius"/>
    </source>
</evidence>
<evidence type="ECO:0000256" key="2">
    <source>
        <dbReference type="ARBA" id="ARBA00022475"/>
    </source>
</evidence>
<dbReference type="InterPro" id="IPR003660">
    <property type="entry name" value="HAMP_dom"/>
</dbReference>
<dbReference type="EMBL" id="FNIJ01000011">
    <property type="protein sequence ID" value="SDO42493.1"/>
    <property type="molecule type" value="Genomic_DNA"/>
</dbReference>
<keyword evidence="16" id="KW-1185">Reference proteome</keyword>
<keyword evidence="8 10" id="KW-0807">Transducer</keyword>
<protein>
    <submittedName>
        <fullName evidence="15">Methyl-accepting chemotaxis protein</fullName>
    </submittedName>
</protein>
<dbReference type="InterPro" id="IPR004089">
    <property type="entry name" value="MCPsignal_dom"/>
</dbReference>
<evidence type="ECO:0000256" key="9">
    <source>
        <dbReference type="ARBA" id="ARBA00029447"/>
    </source>
</evidence>
<keyword evidence="2" id="KW-1003">Cell membrane</keyword>
<dbReference type="PANTHER" id="PTHR32089">
    <property type="entry name" value="METHYL-ACCEPTING CHEMOTAXIS PROTEIN MCPB"/>
    <property type="match status" value="1"/>
</dbReference>
<evidence type="ECO:0000259" key="14">
    <source>
        <dbReference type="PROSITE" id="PS50885"/>
    </source>
</evidence>
<sequence length="714" mass="77115">MPLRRISIQWKITLLAGLCLFGVVSLLVGLSVYRMQHSTALVKQSSAEMLDEAAQGRLKSQGLAESLRIQRYFMDAYQYGKGFARQVLFLREQAEKRFLDAYDLREDLVLQVRSALEGNPELLGLYVTFEPNALDGKDDLFAGQSTLGSNDKGRFGLYWSQAVAGELQSETLTEAQLADTTPGASGSAYNAWYTCPKTTGKPCILEPYFDETAGRRMLMTSIAFPLLQDGRVIGVMGVDISLDKLQEISRQGASDLYGGQGAVSIVSPAGLLAGHSADESRLSGKIREVYAEHGEELMQAVASGEQRAMRHGDQLRIVEPLLPIPDATPWGVLVEVPEKALLGPAIALQKELDRQRTEGSLTELGLGLLAVVLGLVAMAFTARGVTRPIQRLADMLRDIASGEGDLTRRLDYSSHDELGTLAGWFNRFLDKLQPIIRDVKASVRDARATADQSSSVASQTSAGMHQQFREIDQVATASQEMSATAHDVANSAALAAEAARGADSATRDGLEVIDSTTRLIDNLASEMNQAMRQVEGLAASSERIGSVLEVIRSIAEQTNLLALNAAIEAARAGEAGRGFAVVADEVRNLARRTQDSVEEIRQVIESLQSDTQEVVGAMGNSHRQAQSSVSQVEQAVAALRRIGESVSVITDMNLQIASAAEEQSAVAEEINRNVAGIRDVTESLSGQAEESAQISQSLNQLANHQQGLMEQFRA</sequence>
<dbReference type="Pfam" id="PF00672">
    <property type="entry name" value="HAMP"/>
    <property type="match status" value="1"/>
</dbReference>
<evidence type="ECO:0000256" key="8">
    <source>
        <dbReference type="ARBA" id="ARBA00023224"/>
    </source>
</evidence>
<feature type="domain" description="Methyl-accepting transducer" evidence="13">
    <location>
        <begin position="442"/>
        <end position="678"/>
    </location>
</feature>
<dbReference type="SMART" id="SM00283">
    <property type="entry name" value="MA"/>
    <property type="match status" value="1"/>
</dbReference>
<dbReference type="CDD" id="cd11386">
    <property type="entry name" value="MCP_signal"/>
    <property type="match status" value="1"/>
</dbReference>
<dbReference type="STRING" id="198616.SAMN05216193_11165"/>
<dbReference type="Gene3D" id="1.10.287.950">
    <property type="entry name" value="Methyl-accepting chemotaxis protein"/>
    <property type="match status" value="1"/>
</dbReference>
<dbReference type="SUPFAM" id="SSF58104">
    <property type="entry name" value="Methyl-accepting chemotaxis protein (MCP) signaling domain"/>
    <property type="match status" value="1"/>
</dbReference>
<evidence type="ECO:0000313" key="16">
    <source>
        <dbReference type="Proteomes" id="UP000242957"/>
    </source>
</evidence>
<dbReference type="Pfam" id="PF22673">
    <property type="entry name" value="MCP-like_PDC_1"/>
    <property type="match status" value="1"/>
</dbReference>
<feature type="coiled-coil region" evidence="11">
    <location>
        <begin position="513"/>
        <end position="540"/>
    </location>
</feature>
<gene>
    <name evidence="15" type="ORF">SAMN05216193_11165</name>
</gene>
<keyword evidence="5 12" id="KW-0812">Transmembrane</keyword>
<keyword evidence="11" id="KW-0175">Coiled coil</keyword>
<organism evidence="15 16">
    <name type="scientific">Pseudomonas jinjuensis</name>
    <dbReference type="NCBI Taxonomy" id="198616"/>
    <lineage>
        <taxon>Bacteria</taxon>
        <taxon>Pseudomonadati</taxon>
        <taxon>Pseudomonadota</taxon>
        <taxon>Gammaproteobacteria</taxon>
        <taxon>Pseudomonadales</taxon>
        <taxon>Pseudomonadaceae</taxon>
        <taxon>Pseudomonas</taxon>
    </lineage>
</organism>
<dbReference type="Gene3D" id="1.10.8.500">
    <property type="entry name" value="HAMP domain in histidine kinase"/>
    <property type="match status" value="1"/>
</dbReference>
<reference evidence="16" key="1">
    <citation type="submission" date="2016-10" db="EMBL/GenBank/DDBJ databases">
        <authorList>
            <person name="Varghese N."/>
            <person name="Submissions S."/>
        </authorList>
    </citation>
    <scope>NUCLEOTIDE SEQUENCE [LARGE SCALE GENOMIC DNA]</scope>
    <source>
        <strain evidence="16">JCM 21621</strain>
    </source>
</reference>
<feature type="transmembrane region" description="Helical" evidence="12">
    <location>
        <begin position="364"/>
        <end position="382"/>
    </location>
</feature>
<feature type="transmembrane region" description="Helical" evidence="12">
    <location>
        <begin position="12"/>
        <end position="33"/>
    </location>
</feature>
<evidence type="ECO:0000256" key="4">
    <source>
        <dbReference type="ARBA" id="ARBA00022500"/>
    </source>
</evidence>
<comment type="similarity">
    <text evidence="9">Belongs to the methyl-accepting chemotaxis (MCP) protein family.</text>
</comment>
<dbReference type="Pfam" id="PF00015">
    <property type="entry name" value="MCPsignal"/>
    <property type="match status" value="1"/>
</dbReference>
<keyword evidence="3" id="KW-0488">Methylation</keyword>
<evidence type="ECO:0000256" key="10">
    <source>
        <dbReference type="PROSITE-ProRule" id="PRU00284"/>
    </source>
</evidence>
<feature type="domain" description="HAMP" evidence="14">
    <location>
        <begin position="383"/>
        <end position="437"/>
    </location>
</feature>
<evidence type="ECO:0000256" key="5">
    <source>
        <dbReference type="ARBA" id="ARBA00022692"/>
    </source>
</evidence>
<dbReference type="SMART" id="SM00304">
    <property type="entry name" value="HAMP"/>
    <property type="match status" value="1"/>
</dbReference>
<evidence type="ECO:0000313" key="15">
    <source>
        <dbReference type="EMBL" id="SDO42493.1"/>
    </source>
</evidence>
<dbReference type="GO" id="GO:0007165">
    <property type="term" value="P:signal transduction"/>
    <property type="evidence" value="ECO:0007669"/>
    <property type="project" value="UniProtKB-KW"/>
</dbReference>
<comment type="subcellular location">
    <subcellularLocation>
        <location evidence="1">Cell membrane</location>
        <topology evidence="1">Multi-pass membrane protein</topology>
    </subcellularLocation>
</comment>
<accession>A0A1H0JG57</accession>
<dbReference type="Proteomes" id="UP000242957">
    <property type="component" value="Unassembled WGS sequence"/>
</dbReference>
<dbReference type="PROSITE" id="PS50111">
    <property type="entry name" value="CHEMOTAXIS_TRANSDUC_2"/>
    <property type="match status" value="1"/>
</dbReference>
<evidence type="ECO:0000256" key="6">
    <source>
        <dbReference type="ARBA" id="ARBA00022989"/>
    </source>
</evidence>
<dbReference type="PANTHER" id="PTHR32089:SF120">
    <property type="entry name" value="METHYL-ACCEPTING CHEMOTAXIS PROTEIN TLPQ"/>
    <property type="match status" value="1"/>
</dbReference>
<keyword evidence="7 12" id="KW-0472">Membrane</keyword>
<evidence type="ECO:0000256" key="11">
    <source>
        <dbReference type="SAM" id="Coils"/>
    </source>
</evidence>
<evidence type="ECO:0000256" key="3">
    <source>
        <dbReference type="ARBA" id="ARBA00022481"/>
    </source>
</evidence>
<proteinExistence type="inferred from homology"/>
<dbReference type="CDD" id="cd12913">
    <property type="entry name" value="PDC1_MCP_like"/>
    <property type="match status" value="1"/>
</dbReference>
<keyword evidence="4" id="KW-0145">Chemotaxis</keyword>
<evidence type="ECO:0000256" key="7">
    <source>
        <dbReference type="ARBA" id="ARBA00023136"/>
    </source>
</evidence>
<dbReference type="Gene3D" id="3.30.450.20">
    <property type="entry name" value="PAS domain"/>
    <property type="match status" value="2"/>
</dbReference>
<dbReference type="AlphaFoldDB" id="A0A1H0JG57"/>
<dbReference type="GO" id="GO:0005886">
    <property type="term" value="C:plasma membrane"/>
    <property type="evidence" value="ECO:0007669"/>
    <property type="project" value="UniProtKB-SubCell"/>
</dbReference>
<dbReference type="FunFam" id="1.10.287.950:FF:000001">
    <property type="entry name" value="Methyl-accepting chemotaxis sensory transducer"/>
    <property type="match status" value="1"/>
</dbReference>